<comment type="caution">
    <text evidence="2">The sequence shown here is derived from an EMBL/GenBank/DDBJ whole genome shotgun (WGS) entry which is preliminary data.</text>
</comment>
<protein>
    <submittedName>
        <fullName evidence="2">Uncharacterized protein</fullName>
    </submittedName>
</protein>
<name>A0A8X7CGN5_9ARAC</name>
<dbReference type="AlphaFoldDB" id="A0A8X7CGN5"/>
<sequence>MVMAGEHHYRVEGEHPHDHESGKLRTSENRGAPLRGQYSKLPVSSKQRIREIGPAEVIGPGHYFRFLLYTPTLAKSFSNHWLLVR</sequence>
<gene>
    <name evidence="2" type="ORF">TNIN_181521</name>
</gene>
<dbReference type="Proteomes" id="UP000886998">
    <property type="component" value="Unassembled WGS sequence"/>
</dbReference>
<feature type="compositionally biased region" description="Basic and acidic residues" evidence="1">
    <location>
        <begin position="1"/>
        <end position="28"/>
    </location>
</feature>
<evidence type="ECO:0000256" key="1">
    <source>
        <dbReference type="SAM" id="MobiDB-lite"/>
    </source>
</evidence>
<reference evidence="2" key="1">
    <citation type="submission" date="2020-08" db="EMBL/GenBank/DDBJ databases">
        <title>Multicomponent nature underlies the extraordinary mechanical properties of spider dragline silk.</title>
        <authorList>
            <person name="Kono N."/>
            <person name="Nakamura H."/>
            <person name="Mori M."/>
            <person name="Yoshida Y."/>
            <person name="Ohtoshi R."/>
            <person name="Malay A.D."/>
            <person name="Moran D.A.P."/>
            <person name="Tomita M."/>
            <person name="Numata K."/>
            <person name="Arakawa K."/>
        </authorList>
    </citation>
    <scope>NUCLEOTIDE SEQUENCE</scope>
</reference>
<feature type="region of interest" description="Disordered" evidence="1">
    <location>
        <begin position="1"/>
        <end position="42"/>
    </location>
</feature>
<proteinExistence type="predicted"/>
<evidence type="ECO:0000313" key="3">
    <source>
        <dbReference type="Proteomes" id="UP000886998"/>
    </source>
</evidence>
<organism evidence="2 3">
    <name type="scientific">Trichonephila inaurata madagascariensis</name>
    <dbReference type="NCBI Taxonomy" id="2747483"/>
    <lineage>
        <taxon>Eukaryota</taxon>
        <taxon>Metazoa</taxon>
        <taxon>Ecdysozoa</taxon>
        <taxon>Arthropoda</taxon>
        <taxon>Chelicerata</taxon>
        <taxon>Arachnida</taxon>
        <taxon>Araneae</taxon>
        <taxon>Araneomorphae</taxon>
        <taxon>Entelegynae</taxon>
        <taxon>Araneoidea</taxon>
        <taxon>Nephilidae</taxon>
        <taxon>Trichonephila</taxon>
        <taxon>Trichonephila inaurata</taxon>
    </lineage>
</organism>
<evidence type="ECO:0000313" key="2">
    <source>
        <dbReference type="EMBL" id="GFY65991.1"/>
    </source>
</evidence>
<dbReference type="EMBL" id="BMAV01015796">
    <property type="protein sequence ID" value="GFY65991.1"/>
    <property type="molecule type" value="Genomic_DNA"/>
</dbReference>
<keyword evidence="3" id="KW-1185">Reference proteome</keyword>
<accession>A0A8X7CGN5</accession>